<evidence type="ECO:0000256" key="1">
    <source>
        <dbReference type="ARBA" id="ARBA00023015"/>
    </source>
</evidence>
<dbReference type="OrthoDB" id="3364175at2759"/>
<dbReference type="PANTHER" id="PTHR47424">
    <property type="entry name" value="REGULATORY PROTEIN GAL4"/>
    <property type="match status" value="1"/>
</dbReference>
<evidence type="ECO:0000256" key="5">
    <source>
        <dbReference type="SAM" id="MobiDB-lite"/>
    </source>
</evidence>
<comment type="caution">
    <text evidence="7">The sequence shown here is derived from an EMBL/GenBank/DDBJ whole genome shotgun (WGS) entry which is preliminary data.</text>
</comment>
<sequence>MCLSFKFRYQTKLVKSRNGVDSHQQVINAPSKTTQVARASAQSAALRNTTTSESVVAKAPLVAHTYADSTSPQNTTTPESGTAGGTASAGTNIGSRYTAGNSTWGGTGGERSNGCEVGGEGIGLGAGGTGCALRRLGQADALIASMERAWAVHLPDVKIQDAIQQLEPGSEDVSHNETSVALAEPPEITYRPAGNGHPDASPAEFSNAEDYEFDESQDFDNSTDGMGSLIMEPGKVGYTGPQSGVAALKFLQTLHLYIPADSGRILPLDEPDTRNTSEASSTDIARYITDYFAIYHTAYPILHEGTFRARVSGALAKPRDGSWPLLYNIVVAIGAFVGGTDGSNADVPFYKKARQNLTMDILEKGSLSYVQGLALMANYLQKRNKPNSGFVLIGIGFSMALAIGLHREFGLPSSNPFTMELRRRAWWTLFIFVSGAQLTLGRPPVSLVGVNVRPPSNLDDQDLAVDMEQLPEPKEGPTMTSCLIHQVKLAKVANMVQVELLTRQIPSHEKATTLDRAIAKWRKDLPSYFDEQTTLEPWFEIPKRILIWRSFHLRIILNRPILFKTITARQSLDTTIGPTFACLTAADECVDSICGYLEGGVEHLRGLAWYATYWLITASFVQATCYVYDPAHNLAPAWKRHLKRAVDSLSNLGATHGMALRARDILKKLLGTSRKFIIKDSLTIIDQSELLSFFGSPGTAPANSLQEVDLNTWDPAAHGQPSQNAAAQDQTDTIFFGEGGMSFPWYAQGSSDAELLDATGGIMLQGSSDSRGPHIEYGSWMFA</sequence>
<protein>
    <recommendedName>
        <fullName evidence="6">Xylanolytic transcriptional activator regulatory domain-containing protein</fullName>
    </recommendedName>
</protein>
<dbReference type="Pfam" id="PF04082">
    <property type="entry name" value="Fungal_trans"/>
    <property type="match status" value="1"/>
</dbReference>
<dbReference type="GO" id="GO:0006351">
    <property type="term" value="P:DNA-templated transcription"/>
    <property type="evidence" value="ECO:0007669"/>
    <property type="project" value="InterPro"/>
</dbReference>
<keyword evidence="1" id="KW-0805">Transcription regulation</keyword>
<dbReference type="SMART" id="SM00906">
    <property type="entry name" value="Fungal_trans"/>
    <property type="match status" value="1"/>
</dbReference>
<dbReference type="GO" id="GO:0000981">
    <property type="term" value="F:DNA-binding transcription factor activity, RNA polymerase II-specific"/>
    <property type="evidence" value="ECO:0007669"/>
    <property type="project" value="TreeGrafter"/>
</dbReference>
<dbReference type="AlphaFoldDB" id="A0A9P5LKU3"/>
<dbReference type="GO" id="GO:0005634">
    <property type="term" value="C:nucleus"/>
    <property type="evidence" value="ECO:0007669"/>
    <property type="project" value="TreeGrafter"/>
</dbReference>
<dbReference type="InterPro" id="IPR051127">
    <property type="entry name" value="Fungal_SecMet_Regulators"/>
</dbReference>
<keyword evidence="4" id="KW-0539">Nucleus</keyword>
<gene>
    <name evidence="7" type="ORF">G7Z17_g2614</name>
</gene>
<feature type="compositionally biased region" description="Low complexity" evidence="5">
    <location>
        <begin position="75"/>
        <end position="94"/>
    </location>
</feature>
<organism evidence="7 8">
    <name type="scientific">Cylindrodendrum hubeiense</name>
    <dbReference type="NCBI Taxonomy" id="595255"/>
    <lineage>
        <taxon>Eukaryota</taxon>
        <taxon>Fungi</taxon>
        <taxon>Dikarya</taxon>
        <taxon>Ascomycota</taxon>
        <taxon>Pezizomycotina</taxon>
        <taxon>Sordariomycetes</taxon>
        <taxon>Hypocreomycetidae</taxon>
        <taxon>Hypocreales</taxon>
        <taxon>Nectriaceae</taxon>
        <taxon>Cylindrodendrum</taxon>
    </lineage>
</organism>
<proteinExistence type="predicted"/>
<keyword evidence="2" id="KW-0238">DNA-binding</keyword>
<reference evidence="7" key="1">
    <citation type="submission" date="2020-03" db="EMBL/GenBank/DDBJ databases">
        <title>Draft Genome Sequence of Cylindrodendrum hubeiense.</title>
        <authorList>
            <person name="Buettner E."/>
            <person name="Kellner H."/>
        </authorList>
    </citation>
    <scope>NUCLEOTIDE SEQUENCE</scope>
    <source>
        <strain evidence="7">IHI 201604</strain>
    </source>
</reference>
<dbReference type="PANTHER" id="PTHR47424:SF3">
    <property type="entry name" value="REGULATORY PROTEIN GAL4"/>
    <property type="match status" value="1"/>
</dbReference>
<keyword evidence="8" id="KW-1185">Reference proteome</keyword>
<evidence type="ECO:0000256" key="3">
    <source>
        <dbReference type="ARBA" id="ARBA00023163"/>
    </source>
</evidence>
<evidence type="ECO:0000313" key="8">
    <source>
        <dbReference type="Proteomes" id="UP000722485"/>
    </source>
</evidence>
<evidence type="ECO:0000256" key="2">
    <source>
        <dbReference type="ARBA" id="ARBA00023125"/>
    </source>
</evidence>
<keyword evidence="3" id="KW-0804">Transcription</keyword>
<feature type="region of interest" description="Disordered" evidence="5">
    <location>
        <begin position="66"/>
        <end position="94"/>
    </location>
</feature>
<evidence type="ECO:0000259" key="6">
    <source>
        <dbReference type="SMART" id="SM00906"/>
    </source>
</evidence>
<dbReference type="Proteomes" id="UP000722485">
    <property type="component" value="Unassembled WGS sequence"/>
</dbReference>
<dbReference type="EMBL" id="JAANBB010000027">
    <property type="protein sequence ID" value="KAF7554842.1"/>
    <property type="molecule type" value="Genomic_DNA"/>
</dbReference>
<evidence type="ECO:0000313" key="7">
    <source>
        <dbReference type="EMBL" id="KAF7554842.1"/>
    </source>
</evidence>
<feature type="domain" description="Xylanolytic transcriptional activator regulatory" evidence="6">
    <location>
        <begin position="389"/>
        <end position="461"/>
    </location>
</feature>
<name>A0A9P5LKU3_9HYPO</name>
<dbReference type="InterPro" id="IPR007219">
    <property type="entry name" value="XnlR_reg_dom"/>
</dbReference>
<accession>A0A9P5LKU3</accession>
<dbReference type="CDD" id="cd12148">
    <property type="entry name" value="fungal_TF_MHR"/>
    <property type="match status" value="1"/>
</dbReference>
<dbReference type="GO" id="GO:0000978">
    <property type="term" value="F:RNA polymerase II cis-regulatory region sequence-specific DNA binding"/>
    <property type="evidence" value="ECO:0007669"/>
    <property type="project" value="TreeGrafter"/>
</dbReference>
<evidence type="ECO:0000256" key="4">
    <source>
        <dbReference type="ARBA" id="ARBA00023242"/>
    </source>
</evidence>
<dbReference type="GO" id="GO:0000435">
    <property type="term" value="P:positive regulation of transcription from RNA polymerase II promoter by galactose"/>
    <property type="evidence" value="ECO:0007669"/>
    <property type="project" value="TreeGrafter"/>
</dbReference>
<dbReference type="GO" id="GO:0008270">
    <property type="term" value="F:zinc ion binding"/>
    <property type="evidence" value="ECO:0007669"/>
    <property type="project" value="InterPro"/>
</dbReference>